<feature type="transmembrane region" description="Helical" evidence="9">
    <location>
        <begin position="190"/>
        <end position="209"/>
    </location>
</feature>
<feature type="transmembrane region" description="Helical" evidence="9">
    <location>
        <begin position="263"/>
        <end position="281"/>
    </location>
</feature>
<dbReference type="InterPro" id="IPR022764">
    <property type="entry name" value="Peptidase_S54_rhomboid_dom"/>
</dbReference>
<keyword evidence="5" id="KW-0378">Hydrolase</keyword>
<evidence type="ECO:0000256" key="3">
    <source>
        <dbReference type="ARBA" id="ARBA00022670"/>
    </source>
</evidence>
<evidence type="ECO:0000256" key="9">
    <source>
        <dbReference type="SAM" id="Phobius"/>
    </source>
</evidence>
<feature type="domain" description="Peptidase S54 rhomboid" evidence="10">
    <location>
        <begin position="181"/>
        <end position="334"/>
    </location>
</feature>
<evidence type="ECO:0000256" key="2">
    <source>
        <dbReference type="ARBA" id="ARBA00009045"/>
    </source>
</evidence>
<accession>A0A5B7A732</accession>
<evidence type="ECO:0000256" key="1">
    <source>
        <dbReference type="ARBA" id="ARBA00004141"/>
    </source>
</evidence>
<organism evidence="11">
    <name type="scientific">Davidia involucrata</name>
    <name type="common">Dove tree</name>
    <dbReference type="NCBI Taxonomy" id="16924"/>
    <lineage>
        <taxon>Eukaryota</taxon>
        <taxon>Viridiplantae</taxon>
        <taxon>Streptophyta</taxon>
        <taxon>Embryophyta</taxon>
        <taxon>Tracheophyta</taxon>
        <taxon>Spermatophyta</taxon>
        <taxon>Magnoliopsida</taxon>
        <taxon>eudicotyledons</taxon>
        <taxon>Gunneridae</taxon>
        <taxon>Pentapetalae</taxon>
        <taxon>asterids</taxon>
        <taxon>Cornales</taxon>
        <taxon>Nyssaceae</taxon>
        <taxon>Davidia</taxon>
    </lineage>
</organism>
<reference evidence="11" key="1">
    <citation type="submission" date="2019-08" db="EMBL/GenBank/DDBJ databases">
        <title>Reference gene set and small RNA set construction with multiple tissues from Davidia involucrata Baill.</title>
        <authorList>
            <person name="Yang H."/>
            <person name="Zhou C."/>
            <person name="Li G."/>
            <person name="Wang J."/>
            <person name="Gao P."/>
            <person name="Wang M."/>
            <person name="Wang R."/>
            <person name="Zhao Y."/>
        </authorList>
    </citation>
    <scope>NUCLEOTIDE SEQUENCE</scope>
    <source>
        <tissue evidence="11">Mixed with DoveR01_LX</tissue>
    </source>
</reference>
<gene>
    <name evidence="11" type="ORF">Din_021346</name>
</gene>
<feature type="transmembrane region" description="Helical" evidence="9">
    <location>
        <begin position="286"/>
        <end position="305"/>
    </location>
</feature>
<dbReference type="GO" id="GO:0004252">
    <property type="term" value="F:serine-type endopeptidase activity"/>
    <property type="evidence" value="ECO:0007669"/>
    <property type="project" value="InterPro"/>
</dbReference>
<dbReference type="Gene3D" id="1.20.1540.10">
    <property type="entry name" value="Rhomboid-like"/>
    <property type="match status" value="1"/>
</dbReference>
<dbReference type="Pfam" id="PF01694">
    <property type="entry name" value="Rhomboid"/>
    <property type="match status" value="1"/>
</dbReference>
<keyword evidence="7 9" id="KW-1133">Transmembrane helix</keyword>
<keyword evidence="4 9" id="KW-0812">Transmembrane</keyword>
<keyword evidence="8 9" id="KW-0472">Membrane</keyword>
<evidence type="ECO:0000313" key="11">
    <source>
        <dbReference type="EMBL" id="MPA51905.1"/>
    </source>
</evidence>
<evidence type="ECO:0000256" key="4">
    <source>
        <dbReference type="ARBA" id="ARBA00022692"/>
    </source>
</evidence>
<protein>
    <recommendedName>
        <fullName evidence="10">Peptidase S54 rhomboid domain-containing protein</fullName>
    </recommendedName>
</protein>
<dbReference type="EMBL" id="GHES01021346">
    <property type="protein sequence ID" value="MPA51905.1"/>
    <property type="molecule type" value="Transcribed_RNA"/>
</dbReference>
<dbReference type="GO" id="GO:0016020">
    <property type="term" value="C:membrane"/>
    <property type="evidence" value="ECO:0007669"/>
    <property type="project" value="UniProtKB-SubCell"/>
</dbReference>
<comment type="similarity">
    <text evidence="2">Belongs to the peptidase S54 family.</text>
</comment>
<dbReference type="PANTHER" id="PTHR43731">
    <property type="entry name" value="RHOMBOID PROTEASE"/>
    <property type="match status" value="1"/>
</dbReference>
<dbReference type="GO" id="GO:0006508">
    <property type="term" value="P:proteolysis"/>
    <property type="evidence" value="ECO:0007669"/>
    <property type="project" value="UniProtKB-KW"/>
</dbReference>
<dbReference type="FunFam" id="1.20.1540.10:FF:000018">
    <property type="entry name" value="RHOMBOID-like protein 12, mitochondrial"/>
    <property type="match status" value="1"/>
</dbReference>
<evidence type="ECO:0000256" key="7">
    <source>
        <dbReference type="ARBA" id="ARBA00022989"/>
    </source>
</evidence>
<evidence type="ECO:0000256" key="5">
    <source>
        <dbReference type="ARBA" id="ARBA00022801"/>
    </source>
</evidence>
<name>A0A5B7A732_DAVIN</name>
<dbReference type="AlphaFoldDB" id="A0A5B7A732"/>
<evidence type="ECO:0000259" key="10">
    <source>
        <dbReference type="Pfam" id="PF01694"/>
    </source>
</evidence>
<feature type="transmembrane region" description="Helical" evidence="9">
    <location>
        <begin position="317"/>
        <end position="337"/>
    </location>
</feature>
<keyword evidence="6" id="KW-0809">Transit peptide</keyword>
<evidence type="ECO:0000256" key="8">
    <source>
        <dbReference type="ARBA" id="ARBA00023136"/>
    </source>
</evidence>
<dbReference type="InterPro" id="IPR050925">
    <property type="entry name" value="Rhomboid_protease_S54"/>
</dbReference>
<comment type="subcellular location">
    <subcellularLocation>
        <location evidence="1">Membrane</location>
        <topology evidence="1">Multi-pass membrane protein</topology>
    </subcellularLocation>
</comment>
<dbReference type="InterPro" id="IPR035952">
    <property type="entry name" value="Rhomboid-like_sf"/>
</dbReference>
<feature type="transmembrane region" description="Helical" evidence="9">
    <location>
        <begin position="139"/>
        <end position="162"/>
    </location>
</feature>
<evidence type="ECO:0000256" key="6">
    <source>
        <dbReference type="ARBA" id="ARBA00022946"/>
    </source>
</evidence>
<proteinExistence type="inferred from homology"/>
<sequence length="342" mass="38261">MQKLLSLKLLSKSARNLSNNSSSFQSICSKNLFSLSNTNPNHLHTYPCLGQPRQFFSHFTTSSHSWKSQNGFPEKIYGFLSNPILVKKLLPNTLLKGPSKGLIDSRVGFLRAQFQRRSFDFNTSFESHRRGWQSWFQRLTADGVTLGLILANVAVFMLWRIADRKFMRNNFTISLENFRSGRVHTMITSAFSHIEAGHLISNMIGLYFFGMSIGKVFGPEYLLKLYLSGAVVGSVFYLVHHAFMAPSSKGQRMWGLDPSRTRGLGASGAVNAIMLLDIFLFPKSTLYLEFIIPVPAILLGIFLIGKDMVRILEGDSQISGSAHLGGAVVAAIAWARIRRGRF</sequence>
<dbReference type="SUPFAM" id="SSF144091">
    <property type="entry name" value="Rhomboid-like"/>
    <property type="match status" value="1"/>
</dbReference>
<feature type="transmembrane region" description="Helical" evidence="9">
    <location>
        <begin position="221"/>
        <end position="243"/>
    </location>
</feature>
<keyword evidence="3" id="KW-0645">Protease</keyword>
<dbReference type="PANTHER" id="PTHR43731:SF14">
    <property type="entry name" value="PRESENILIN-ASSOCIATED RHOMBOID-LIKE PROTEIN, MITOCHONDRIAL"/>
    <property type="match status" value="1"/>
</dbReference>